<organism evidence="2 3">
    <name type="scientific">Corchorus olitorius</name>
    <dbReference type="NCBI Taxonomy" id="93759"/>
    <lineage>
        <taxon>Eukaryota</taxon>
        <taxon>Viridiplantae</taxon>
        <taxon>Streptophyta</taxon>
        <taxon>Embryophyta</taxon>
        <taxon>Tracheophyta</taxon>
        <taxon>Spermatophyta</taxon>
        <taxon>Magnoliopsida</taxon>
        <taxon>eudicotyledons</taxon>
        <taxon>Gunneridae</taxon>
        <taxon>Pentapetalae</taxon>
        <taxon>rosids</taxon>
        <taxon>malvids</taxon>
        <taxon>Malvales</taxon>
        <taxon>Malvaceae</taxon>
        <taxon>Grewioideae</taxon>
        <taxon>Apeibeae</taxon>
        <taxon>Corchorus</taxon>
    </lineage>
</organism>
<sequence length="390" mass="43547">MELTISQLHRGGNTNYIILRVARRWDTILPTSGKFISVDFLFTDRNGHAIHGYTNPKLHKNHSGVLLEGHVYKISTFQVKGLKGSHNAIPGTNTLLLYWSTTVTPVDVDVTPFPRHYFGFATIEQVLKSSSILRSHKRGNSWKDNDPRQKKAAHFQTANESNIISLLGMDPLEIGTRKYKIKAQITGLDVSSGWFYYGCPACGSSLQSMSTGFYCTTHSYQQPSVIAKLPIHVRDNTAEMKLIIFRPTAEELANISTADVPVLKDSTSIKIPNNAYDIIDKEFYFVLGLPKHSLQREELNFKINDYKSVEARDVSAKQNKGKAIDTTSAPLLLLGDTAEIAIQTPDKLPSAIQLPTKDDSPPKPQELSLDQSQLPQLETQRSTGKRTKPR</sequence>
<reference evidence="3" key="1">
    <citation type="submission" date="2013-09" db="EMBL/GenBank/DDBJ databases">
        <title>Corchorus olitorius genome sequencing.</title>
        <authorList>
            <person name="Alam M."/>
            <person name="Haque M.S."/>
            <person name="Islam M.S."/>
            <person name="Emdad E.M."/>
            <person name="Islam M.M."/>
            <person name="Ahmed B."/>
            <person name="Halim A."/>
            <person name="Hossen Q.M.M."/>
            <person name="Hossain M.Z."/>
            <person name="Ahmed R."/>
            <person name="Khan M.M."/>
            <person name="Islam R."/>
            <person name="Rashid M.M."/>
            <person name="Khan S.A."/>
            <person name="Rahman M.S."/>
            <person name="Alam M."/>
            <person name="Yahiya A.S."/>
            <person name="Khan M.S."/>
            <person name="Azam M.S."/>
            <person name="Haque T."/>
            <person name="Lashkar M.Z.H."/>
            <person name="Akhand A.I."/>
            <person name="Morshed G."/>
            <person name="Roy S."/>
            <person name="Uddin K.S."/>
            <person name="Rabeya T."/>
            <person name="Hossain A.S."/>
            <person name="Chowdhury A."/>
            <person name="Snigdha A.R."/>
            <person name="Mortoza M.S."/>
            <person name="Matin S.A."/>
            <person name="Hoque S.M.E."/>
            <person name="Islam M.K."/>
            <person name="Roy D.K."/>
            <person name="Haider R."/>
            <person name="Moosa M.M."/>
            <person name="Elias S.M."/>
            <person name="Hasan A.M."/>
            <person name="Jahan S."/>
            <person name="Shafiuddin M."/>
            <person name="Mahmood N."/>
            <person name="Shommy N.S."/>
        </authorList>
    </citation>
    <scope>NUCLEOTIDE SEQUENCE [LARGE SCALE GENOMIC DNA]</scope>
    <source>
        <strain evidence="3">cv. O-4</strain>
    </source>
</reference>
<accession>A0A1R3FW43</accession>
<proteinExistence type="predicted"/>
<dbReference type="Gene3D" id="2.40.50.140">
    <property type="entry name" value="Nucleic acid-binding proteins"/>
    <property type="match status" value="2"/>
</dbReference>
<evidence type="ECO:0000256" key="1">
    <source>
        <dbReference type="SAM" id="MobiDB-lite"/>
    </source>
</evidence>
<dbReference type="SUPFAM" id="SSF50249">
    <property type="entry name" value="Nucleic acid-binding proteins"/>
    <property type="match status" value="2"/>
</dbReference>
<comment type="caution">
    <text evidence="2">The sequence shown here is derived from an EMBL/GenBank/DDBJ whole genome shotgun (WGS) entry which is preliminary data.</text>
</comment>
<dbReference type="Proteomes" id="UP000187203">
    <property type="component" value="Unassembled WGS sequence"/>
</dbReference>
<keyword evidence="3" id="KW-1185">Reference proteome</keyword>
<protein>
    <submittedName>
        <fullName evidence="2">Nucleic acid-binding protein</fullName>
    </submittedName>
</protein>
<dbReference type="PANTHER" id="PTHR47165:SF4">
    <property type="entry name" value="OS03G0429900 PROTEIN"/>
    <property type="match status" value="1"/>
</dbReference>
<dbReference type="AlphaFoldDB" id="A0A1R3FW43"/>
<feature type="compositionally biased region" description="Polar residues" evidence="1">
    <location>
        <begin position="368"/>
        <end position="382"/>
    </location>
</feature>
<feature type="region of interest" description="Disordered" evidence="1">
    <location>
        <begin position="346"/>
        <end position="390"/>
    </location>
</feature>
<dbReference type="OrthoDB" id="10487923at2759"/>
<gene>
    <name evidence="2" type="ORF">COLO4_38246</name>
</gene>
<evidence type="ECO:0000313" key="3">
    <source>
        <dbReference type="Proteomes" id="UP000187203"/>
    </source>
</evidence>
<dbReference type="PANTHER" id="PTHR47165">
    <property type="entry name" value="OS03G0429900 PROTEIN"/>
    <property type="match status" value="1"/>
</dbReference>
<evidence type="ECO:0000313" key="2">
    <source>
        <dbReference type="EMBL" id="OMO50054.1"/>
    </source>
</evidence>
<name>A0A1R3FW43_9ROSI</name>
<dbReference type="InterPro" id="IPR012340">
    <property type="entry name" value="NA-bd_OB-fold"/>
</dbReference>
<dbReference type="EMBL" id="AWUE01024701">
    <property type="protein sequence ID" value="OMO50054.1"/>
    <property type="molecule type" value="Genomic_DNA"/>
</dbReference>